<organism evidence="1 2">
    <name type="scientific">candidate division WOR-3 bacterium JGI_Cruoil_03_44_89</name>
    <dbReference type="NCBI Taxonomy" id="1973748"/>
    <lineage>
        <taxon>Bacteria</taxon>
        <taxon>Bacteria division WOR-3</taxon>
    </lineage>
</organism>
<comment type="caution">
    <text evidence="1">The sequence shown here is derived from an EMBL/GenBank/DDBJ whole genome shotgun (WGS) entry which is preliminary data.</text>
</comment>
<dbReference type="AlphaFoldDB" id="A0A235BPQ4"/>
<protein>
    <recommendedName>
        <fullName evidence="3">DUF5723 domain-containing protein</fullName>
    </recommendedName>
</protein>
<evidence type="ECO:0008006" key="3">
    <source>
        <dbReference type="Google" id="ProtNLM"/>
    </source>
</evidence>
<reference evidence="1 2" key="1">
    <citation type="submission" date="2017-07" db="EMBL/GenBank/DDBJ databases">
        <title>Recovery of genomes from metagenomes via a dereplication, aggregation, and scoring strategy.</title>
        <authorList>
            <person name="Sieber C.M."/>
            <person name="Probst A.J."/>
            <person name="Sharrar A."/>
            <person name="Thomas B.C."/>
            <person name="Hess M."/>
            <person name="Tringe S.G."/>
            <person name="Banfield J.F."/>
        </authorList>
    </citation>
    <scope>NUCLEOTIDE SEQUENCE [LARGE SCALE GENOMIC DNA]</scope>
    <source>
        <strain evidence="1">JGI_Cruoil_03_44_89</strain>
    </source>
</reference>
<dbReference type="Proteomes" id="UP000215215">
    <property type="component" value="Unassembled WGS sequence"/>
</dbReference>
<gene>
    <name evidence="1" type="ORF">CH333_08695</name>
</gene>
<sequence length="438" mass="49142">MYWILIFITLGFGKTGAIFLAITPGAKAVAMGSAFTAICDDATACYYNPGGIALFERASMALMNCAPPPGIAKLILDQWRKYAGREFFQADVPEEPEWLPALYPEMKYIYWAGVLPFRDNEAFGLSYTHFSAGENTYWDSESNDTVRCTGYGYNICLTYAREVIKGVGIGTSIKYIHSFLCPCEIIERIFGRKGGGTGRTIAFDCGLLVKSPLGVNVGASILNVGGKMKYMEGDEDDPLPDLKRWGISFSPLTIFDTIADRLELPLKPSNLFNYTITRDWTRDLTGEEHNTFNSRGTEFTFLNFISYREGRFEDKAGRRVGDTRGYGIKMGALKLDIATDADIYDFPTENWRVQVNLEEWTRPELATRYRWVDNSLRFLSCLLLPGGGQFYNNEPIKGLPILALGSWFGYLCFQERDEFLPAAALGMLYLGATIEAFH</sequence>
<dbReference type="Gene3D" id="2.40.160.60">
    <property type="entry name" value="Outer membrane protein transport protein (OMPP1/FadL/TodX)"/>
    <property type="match status" value="1"/>
</dbReference>
<proteinExistence type="predicted"/>
<evidence type="ECO:0000313" key="2">
    <source>
        <dbReference type="Proteomes" id="UP000215215"/>
    </source>
</evidence>
<dbReference type="EMBL" id="NOZQ01000199">
    <property type="protein sequence ID" value="OYD14204.1"/>
    <property type="molecule type" value="Genomic_DNA"/>
</dbReference>
<evidence type="ECO:0000313" key="1">
    <source>
        <dbReference type="EMBL" id="OYD14204.1"/>
    </source>
</evidence>
<accession>A0A235BPQ4</accession>
<name>A0A235BPQ4_UNCW3</name>